<dbReference type="SUPFAM" id="SSF50891">
    <property type="entry name" value="Cyclophilin-like"/>
    <property type="match status" value="1"/>
</dbReference>
<dbReference type="EMBL" id="JASBNA010000076">
    <property type="protein sequence ID" value="KAK7678159.1"/>
    <property type="molecule type" value="Genomic_DNA"/>
</dbReference>
<feature type="domain" description="PPIase cyclophilin-type" evidence="3">
    <location>
        <begin position="35"/>
        <end position="93"/>
    </location>
</feature>
<evidence type="ECO:0000313" key="4">
    <source>
        <dbReference type="EMBL" id="KAK7678159.1"/>
    </source>
</evidence>
<gene>
    <name evidence="4" type="ORF">QCA50_018834</name>
</gene>
<feature type="compositionally biased region" description="Basic and acidic residues" evidence="2">
    <location>
        <begin position="150"/>
        <end position="159"/>
    </location>
</feature>
<sequence length="221" mass="25246">MIQSDSLDKPKTAFKSEYHSRLRFNQRASKLEGNKSSVDSFFITLKELPQFNNEYVLFGKVIGNSVYNVVDISQSELVNDETPRYPTKIQDISVPIKYFEDVVVQEMDEEEVQQPPKKKQAKTRVKLDYEDEEEEETVDFRIKSSRGAPKPKDSPKEVPELGNISKENLPDIDGPEKSVELKESIELKKGVDPKAKANDVPRDPKDLEAKSDVIAKDEEKK</sequence>
<dbReference type="InterPro" id="IPR029000">
    <property type="entry name" value="Cyclophilin-like_dom_sf"/>
</dbReference>
<accession>A0AAW0FJ15</accession>
<organism evidence="4 5">
    <name type="scientific">Cerrena zonata</name>
    <dbReference type="NCBI Taxonomy" id="2478898"/>
    <lineage>
        <taxon>Eukaryota</taxon>
        <taxon>Fungi</taxon>
        <taxon>Dikarya</taxon>
        <taxon>Basidiomycota</taxon>
        <taxon>Agaricomycotina</taxon>
        <taxon>Agaricomycetes</taxon>
        <taxon>Polyporales</taxon>
        <taxon>Cerrenaceae</taxon>
        <taxon>Cerrena</taxon>
    </lineage>
</organism>
<evidence type="ECO:0000259" key="3">
    <source>
        <dbReference type="Pfam" id="PF00160"/>
    </source>
</evidence>
<comment type="caution">
    <text evidence="4">The sequence shown here is derived from an EMBL/GenBank/DDBJ whole genome shotgun (WGS) entry which is preliminary data.</text>
</comment>
<evidence type="ECO:0000256" key="2">
    <source>
        <dbReference type="SAM" id="MobiDB-lite"/>
    </source>
</evidence>
<evidence type="ECO:0000256" key="1">
    <source>
        <dbReference type="ARBA" id="ARBA00000971"/>
    </source>
</evidence>
<proteinExistence type="predicted"/>
<dbReference type="Gene3D" id="2.40.100.10">
    <property type="entry name" value="Cyclophilin-like"/>
    <property type="match status" value="1"/>
</dbReference>
<dbReference type="GO" id="GO:0003755">
    <property type="term" value="F:peptidyl-prolyl cis-trans isomerase activity"/>
    <property type="evidence" value="ECO:0007669"/>
    <property type="project" value="UniProtKB-EC"/>
</dbReference>
<reference evidence="4 5" key="1">
    <citation type="submission" date="2022-09" db="EMBL/GenBank/DDBJ databases">
        <authorList>
            <person name="Palmer J.M."/>
        </authorList>
    </citation>
    <scope>NUCLEOTIDE SEQUENCE [LARGE SCALE GENOMIC DNA]</scope>
    <source>
        <strain evidence="4 5">DSM 7382</strain>
    </source>
</reference>
<comment type="catalytic activity">
    <reaction evidence="1">
        <text>[protein]-peptidylproline (omega=180) = [protein]-peptidylproline (omega=0)</text>
        <dbReference type="Rhea" id="RHEA:16237"/>
        <dbReference type="Rhea" id="RHEA-COMP:10747"/>
        <dbReference type="Rhea" id="RHEA-COMP:10748"/>
        <dbReference type="ChEBI" id="CHEBI:83833"/>
        <dbReference type="ChEBI" id="CHEBI:83834"/>
        <dbReference type="EC" id="5.2.1.8"/>
    </reaction>
</comment>
<keyword evidence="5" id="KW-1185">Reference proteome</keyword>
<dbReference type="AlphaFoldDB" id="A0AAW0FJ15"/>
<feature type="region of interest" description="Disordered" evidence="2">
    <location>
        <begin position="108"/>
        <end position="221"/>
    </location>
</feature>
<evidence type="ECO:0000313" key="5">
    <source>
        <dbReference type="Proteomes" id="UP001385951"/>
    </source>
</evidence>
<protein>
    <recommendedName>
        <fullName evidence="3">PPIase cyclophilin-type domain-containing protein</fullName>
    </recommendedName>
</protein>
<feature type="compositionally biased region" description="Basic and acidic residues" evidence="2">
    <location>
        <begin position="174"/>
        <end position="221"/>
    </location>
</feature>
<dbReference type="Pfam" id="PF00160">
    <property type="entry name" value="Pro_isomerase"/>
    <property type="match status" value="1"/>
</dbReference>
<dbReference type="InterPro" id="IPR002130">
    <property type="entry name" value="Cyclophilin-type_PPIase_dom"/>
</dbReference>
<name>A0AAW0FJ15_9APHY</name>
<dbReference type="Proteomes" id="UP001385951">
    <property type="component" value="Unassembled WGS sequence"/>
</dbReference>